<protein>
    <submittedName>
        <fullName evidence="1">Uncharacterized protein</fullName>
    </submittedName>
</protein>
<dbReference type="AlphaFoldDB" id="A0AAV2NMX7"/>
<evidence type="ECO:0000313" key="1">
    <source>
        <dbReference type="EMBL" id="CAL1680699.1"/>
    </source>
</evidence>
<organism evidence="1 2">
    <name type="scientific">Lasius platythorax</name>
    <dbReference type="NCBI Taxonomy" id="488582"/>
    <lineage>
        <taxon>Eukaryota</taxon>
        <taxon>Metazoa</taxon>
        <taxon>Ecdysozoa</taxon>
        <taxon>Arthropoda</taxon>
        <taxon>Hexapoda</taxon>
        <taxon>Insecta</taxon>
        <taxon>Pterygota</taxon>
        <taxon>Neoptera</taxon>
        <taxon>Endopterygota</taxon>
        <taxon>Hymenoptera</taxon>
        <taxon>Apocrita</taxon>
        <taxon>Aculeata</taxon>
        <taxon>Formicoidea</taxon>
        <taxon>Formicidae</taxon>
        <taxon>Formicinae</taxon>
        <taxon>Lasius</taxon>
        <taxon>Lasius</taxon>
    </lineage>
</organism>
<proteinExistence type="predicted"/>
<gene>
    <name evidence="1" type="ORF">LPLAT_LOCUS6676</name>
</gene>
<sequence length="89" mass="10094">MTAFHCVFEWTIGMAEENHKPRNTIRLDGISPRSRVLDAILLNVASSGFPRWIRTGQRAIDIACEEDFASNVIDEIYLPLRDSGFEESP</sequence>
<keyword evidence="2" id="KW-1185">Reference proteome</keyword>
<accession>A0AAV2NMX7</accession>
<dbReference type="Proteomes" id="UP001497644">
    <property type="component" value="Chromosome 2"/>
</dbReference>
<evidence type="ECO:0000313" key="2">
    <source>
        <dbReference type="Proteomes" id="UP001497644"/>
    </source>
</evidence>
<name>A0AAV2NMX7_9HYME</name>
<reference evidence="1" key="1">
    <citation type="submission" date="2024-04" db="EMBL/GenBank/DDBJ databases">
        <authorList>
            <consortium name="Molecular Ecology Group"/>
        </authorList>
    </citation>
    <scope>NUCLEOTIDE SEQUENCE</scope>
</reference>
<dbReference type="EMBL" id="OZ034825">
    <property type="protein sequence ID" value="CAL1680699.1"/>
    <property type="molecule type" value="Genomic_DNA"/>
</dbReference>